<name>A0A1E4RRI8_9ASCO</name>
<dbReference type="Proteomes" id="UP000095085">
    <property type="component" value="Unassembled WGS sequence"/>
</dbReference>
<proteinExistence type="predicted"/>
<protein>
    <submittedName>
        <fullName evidence="4">Putative secreted protein</fullName>
    </submittedName>
</protein>
<dbReference type="EMBL" id="KV454538">
    <property type="protein sequence ID" value="ODV69836.1"/>
    <property type="molecule type" value="Genomic_DNA"/>
</dbReference>
<dbReference type="InterPro" id="IPR021278">
    <property type="entry name" value="ATP19"/>
</dbReference>
<accession>A0A1E4RRI8</accession>
<dbReference type="GO" id="GO:0015986">
    <property type="term" value="P:proton motive force-driven ATP synthesis"/>
    <property type="evidence" value="ECO:0007669"/>
    <property type="project" value="EnsemblFungi"/>
</dbReference>
<comment type="subcellular location">
    <subcellularLocation>
        <location evidence="1">Mitochondrion membrane</location>
    </subcellularLocation>
</comment>
<evidence type="ECO:0000313" key="4">
    <source>
        <dbReference type="EMBL" id="ODV69836.1"/>
    </source>
</evidence>
<evidence type="ECO:0000256" key="2">
    <source>
        <dbReference type="ARBA" id="ARBA00023128"/>
    </source>
</evidence>
<gene>
    <name evidence="4" type="ORF">HYPBUDRAFT_101849</name>
</gene>
<dbReference type="AlphaFoldDB" id="A0A1E4RRI8"/>
<dbReference type="GeneID" id="30992703"/>
<dbReference type="GO" id="GO:0045259">
    <property type="term" value="C:proton-transporting ATP synthase complex"/>
    <property type="evidence" value="ECO:0007669"/>
    <property type="project" value="EnsemblFungi"/>
</dbReference>
<reference evidence="5" key="1">
    <citation type="submission" date="2016-05" db="EMBL/GenBank/DDBJ databases">
        <title>Comparative genomics of biotechnologically important yeasts.</title>
        <authorList>
            <consortium name="DOE Joint Genome Institute"/>
            <person name="Riley R."/>
            <person name="Haridas S."/>
            <person name="Wolfe K.H."/>
            <person name="Lopes M.R."/>
            <person name="Hittinger C.T."/>
            <person name="Goker M."/>
            <person name="Salamov A."/>
            <person name="Wisecaver J."/>
            <person name="Long T.M."/>
            <person name="Aerts A.L."/>
            <person name="Barry K."/>
            <person name="Choi C."/>
            <person name="Clum A."/>
            <person name="Coughlan A.Y."/>
            <person name="Deshpande S."/>
            <person name="Douglass A.P."/>
            <person name="Hanson S.J."/>
            <person name="Klenk H.-P."/>
            <person name="Labutti K."/>
            <person name="Lapidus A."/>
            <person name="Lindquist E."/>
            <person name="Lipzen A."/>
            <person name="Meier-Kolthoff J.P."/>
            <person name="Ohm R.A."/>
            <person name="Otillar R.P."/>
            <person name="Pangilinan J."/>
            <person name="Peng Y."/>
            <person name="Rokas A."/>
            <person name="Rosa C.A."/>
            <person name="Scheuner C."/>
            <person name="Sibirny A.A."/>
            <person name="Slot J.C."/>
            <person name="Stielow J.B."/>
            <person name="Sun H."/>
            <person name="Kurtzman C.P."/>
            <person name="Blackwell M."/>
            <person name="Grigoriev I.V."/>
            <person name="Jeffries T.W."/>
        </authorList>
    </citation>
    <scope>NUCLEOTIDE SEQUENCE [LARGE SCALE GENOMIC DNA]</scope>
    <source>
        <strain evidence="5">NRRL Y-1933</strain>
    </source>
</reference>
<dbReference type="GO" id="GO:0065003">
    <property type="term" value="P:protein-containing complex assembly"/>
    <property type="evidence" value="ECO:0007669"/>
    <property type="project" value="EnsemblFungi"/>
</dbReference>
<dbReference type="PANTHER" id="PTHR28074:SF1">
    <property type="entry name" value="ATP SYNTHASE SUBUNIT K, MITOCHONDRIAL"/>
    <property type="match status" value="1"/>
</dbReference>
<dbReference type="GO" id="GO:0005743">
    <property type="term" value="C:mitochondrial inner membrane"/>
    <property type="evidence" value="ECO:0007669"/>
    <property type="project" value="EnsemblFungi"/>
</dbReference>
<dbReference type="RefSeq" id="XP_020078903.1">
    <property type="nucleotide sequence ID" value="XM_020218153.1"/>
</dbReference>
<evidence type="ECO:0000313" key="5">
    <source>
        <dbReference type="Proteomes" id="UP000095085"/>
    </source>
</evidence>
<keyword evidence="3" id="KW-0472">Membrane</keyword>
<dbReference type="PANTHER" id="PTHR28074">
    <property type="entry name" value="ATP SYNTHASE SUBUNIT K, MITOCHONDRIAL"/>
    <property type="match status" value="1"/>
</dbReference>
<keyword evidence="5" id="KW-1185">Reference proteome</keyword>
<dbReference type="Pfam" id="PF11022">
    <property type="entry name" value="ATP19"/>
    <property type="match status" value="1"/>
</dbReference>
<keyword evidence="2" id="KW-0496">Mitochondrion</keyword>
<organism evidence="4 5">
    <name type="scientific">Hyphopichia burtonii NRRL Y-1933</name>
    <dbReference type="NCBI Taxonomy" id="984485"/>
    <lineage>
        <taxon>Eukaryota</taxon>
        <taxon>Fungi</taxon>
        <taxon>Dikarya</taxon>
        <taxon>Ascomycota</taxon>
        <taxon>Saccharomycotina</taxon>
        <taxon>Pichiomycetes</taxon>
        <taxon>Debaryomycetaceae</taxon>
        <taxon>Hyphopichia</taxon>
    </lineage>
</organism>
<evidence type="ECO:0000256" key="3">
    <source>
        <dbReference type="ARBA" id="ARBA00023136"/>
    </source>
</evidence>
<sequence>MAAAYTILGKSVPAHYLSLATLGAVTLAVVPKPWAPGPPAHPAINAASADEEKFVKDFLAKHEKH</sequence>
<evidence type="ECO:0000256" key="1">
    <source>
        <dbReference type="ARBA" id="ARBA00004325"/>
    </source>
</evidence>
<dbReference type="STRING" id="984485.A0A1E4RRI8"/>